<comment type="caution">
    <text evidence="8">The sequence shown here is derived from an EMBL/GenBank/DDBJ whole genome shotgun (WGS) entry which is preliminary data.</text>
</comment>
<dbReference type="GO" id="GO:0000049">
    <property type="term" value="F:tRNA binding"/>
    <property type="evidence" value="ECO:0007669"/>
    <property type="project" value="UniProtKB-UniRule"/>
</dbReference>
<keyword evidence="2 6" id="KW-0540">Nuclease</keyword>
<dbReference type="Pfam" id="PF00825">
    <property type="entry name" value="Ribonuclease_P"/>
    <property type="match status" value="1"/>
</dbReference>
<dbReference type="GO" id="GO:0001682">
    <property type="term" value="P:tRNA 5'-leader removal"/>
    <property type="evidence" value="ECO:0007669"/>
    <property type="project" value="UniProtKB-UniRule"/>
</dbReference>
<protein>
    <recommendedName>
        <fullName evidence="6 7">Ribonuclease P protein component</fullName>
        <shortName evidence="6">RNase P protein</shortName>
        <shortName evidence="6">RNaseP protein</shortName>
        <ecNumber evidence="6 7">3.1.26.5</ecNumber>
    </recommendedName>
    <alternativeName>
        <fullName evidence="6">Protein C5</fullName>
    </alternativeName>
</protein>
<reference evidence="8 9" key="1">
    <citation type="submission" date="2017-04" db="EMBL/GenBank/DDBJ databases">
        <title>Accumulation and expression of multiple antibiotic resistance genes in Arcobacter cryaerophilus that thrives in sewage.</title>
        <authorList>
            <person name="Millar J.A."/>
            <person name="Raghavan R."/>
        </authorList>
    </citation>
    <scope>NUCLEOTIDE SEQUENCE [LARGE SCALE GENOMIC DNA]</scope>
    <source>
        <strain evidence="8 9">AZT-1</strain>
    </source>
</reference>
<dbReference type="EC" id="3.1.26.5" evidence="6 7"/>
<keyword evidence="5 6" id="KW-0694">RNA-binding</keyword>
<evidence type="ECO:0000256" key="7">
    <source>
        <dbReference type="NCBIfam" id="TIGR00188"/>
    </source>
</evidence>
<comment type="similarity">
    <text evidence="6">Belongs to the RnpA family.</text>
</comment>
<evidence type="ECO:0000256" key="1">
    <source>
        <dbReference type="ARBA" id="ARBA00022694"/>
    </source>
</evidence>
<accession>A0A1V9VCC6</accession>
<organism evidence="8 9">
    <name type="scientific">Aliarcobacter cryaerophilus</name>
    <dbReference type="NCBI Taxonomy" id="28198"/>
    <lineage>
        <taxon>Bacteria</taxon>
        <taxon>Pseudomonadati</taxon>
        <taxon>Campylobacterota</taxon>
        <taxon>Epsilonproteobacteria</taxon>
        <taxon>Campylobacterales</taxon>
        <taxon>Arcobacteraceae</taxon>
        <taxon>Aliarcobacter</taxon>
    </lineage>
</organism>
<keyword evidence="3 6" id="KW-0255">Endonuclease</keyword>
<dbReference type="PANTHER" id="PTHR33992">
    <property type="entry name" value="RIBONUCLEASE P PROTEIN COMPONENT"/>
    <property type="match status" value="1"/>
</dbReference>
<evidence type="ECO:0000313" key="9">
    <source>
        <dbReference type="Proteomes" id="UP000192599"/>
    </source>
</evidence>
<evidence type="ECO:0000256" key="5">
    <source>
        <dbReference type="ARBA" id="ARBA00022884"/>
    </source>
</evidence>
<dbReference type="InterPro" id="IPR014721">
    <property type="entry name" value="Ribsml_uS5_D2-typ_fold_subgr"/>
</dbReference>
<evidence type="ECO:0000256" key="3">
    <source>
        <dbReference type="ARBA" id="ARBA00022759"/>
    </source>
</evidence>
<dbReference type="PANTHER" id="PTHR33992:SF1">
    <property type="entry name" value="RIBONUCLEASE P PROTEIN COMPONENT"/>
    <property type="match status" value="1"/>
</dbReference>
<evidence type="ECO:0000256" key="4">
    <source>
        <dbReference type="ARBA" id="ARBA00022801"/>
    </source>
</evidence>
<dbReference type="Proteomes" id="UP000192599">
    <property type="component" value="Unassembled WGS sequence"/>
</dbReference>
<proteinExistence type="inferred from homology"/>
<dbReference type="InterPro" id="IPR000100">
    <property type="entry name" value="RNase_P"/>
</dbReference>
<sequence length="111" mass="13097">MSCLSKDFRLNSQKEFNKLYKSGKSWHTPTFVAFFMPKNDLKLAFVASKKIGNAVLRAKAKRRLRACILDYEDRLKEGSYIFVAKNLIHDKNFQDLKRDFNFAFKRLEVLK</sequence>
<dbReference type="EMBL" id="LNTC01000033">
    <property type="protein sequence ID" value="OQR41720.1"/>
    <property type="molecule type" value="Genomic_DNA"/>
</dbReference>
<comment type="catalytic activity">
    <reaction evidence="6">
        <text>Endonucleolytic cleavage of RNA, removing 5'-extranucleotides from tRNA precursor.</text>
        <dbReference type="EC" id="3.1.26.5"/>
    </reaction>
</comment>
<comment type="function">
    <text evidence="6">RNaseP catalyzes the removal of the 5'-leader sequence from pre-tRNA to produce the mature 5'-terminus. It can also cleave other RNA substrates such as 4.5S RNA. The protein component plays an auxiliary but essential role in vivo by binding to the 5'-leader sequence and broadening the substrate specificity of the ribozyme.</text>
</comment>
<dbReference type="RefSeq" id="WP_081560509.1">
    <property type="nucleotide sequence ID" value="NZ_CP026656.1"/>
</dbReference>
<evidence type="ECO:0000313" key="8">
    <source>
        <dbReference type="EMBL" id="OQR41720.1"/>
    </source>
</evidence>
<evidence type="ECO:0000256" key="6">
    <source>
        <dbReference type="HAMAP-Rule" id="MF_00227"/>
    </source>
</evidence>
<dbReference type="InterPro" id="IPR020568">
    <property type="entry name" value="Ribosomal_Su5_D2-typ_SF"/>
</dbReference>
<comment type="subunit">
    <text evidence="6">Consists of a catalytic RNA component (M1 or rnpB) and a protein subunit.</text>
</comment>
<keyword evidence="4 6" id="KW-0378">Hydrolase</keyword>
<evidence type="ECO:0000256" key="2">
    <source>
        <dbReference type="ARBA" id="ARBA00022722"/>
    </source>
</evidence>
<dbReference type="GO" id="GO:0042781">
    <property type="term" value="F:3'-tRNA processing endoribonuclease activity"/>
    <property type="evidence" value="ECO:0007669"/>
    <property type="project" value="TreeGrafter"/>
</dbReference>
<dbReference type="GO" id="GO:0030677">
    <property type="term" value="C:ribonuclease P complex"/>
    <property type="evidence" value="ECO:0007669"/>
    <property type="project" value="TreeGrafter"/>
</dbReference>
<gene>
    <name evidence="6" type="primary">rnpA</name>
    <name evidence="8" type="ORF">AS859_04130</name>
</gene>
<keyword evidence="1 6" id="KW-0819">tRNA processing</keyword>
<dbReference type="Gene3D" id="3.30.230.10">
    <property type="match status" value="1"/>
</dbReference>
<dbReference type="GO" id="GO:0004526">
    <property type="term" value="F:ribonuclease P activity"/>
    <property type="evidence" value="ECO:0007669"/>
    <property type="project" value="UniProtKB-UniRule"/>
</dbReference>
<name>A0A1V9VCC6_9BACT</name>
<dbReference type="SUPFAM" id="SSF54211">
    <property type="entry name" value="Ribosomal protein S5 domain 2-like"/>
    <property type="match status" value="1"/>
</dbReference>
<dbReference type="HAMAP" id="MF_00227">
    <property type="entry name" value="RNase_P"/>
    <property type="match status" value="1"/>
</dbReference>
<dbReference type="AlphaFoldDB" id="A0A1V9VCC6"/>
<dbReference type="NCBIfam" id="TIGR00188">
    <property type="entry name" value="rnpA"/>
    <property type="match status" value="1"/>
</dbReference>